<dbReference type="RefSeq" id="WP_132356402.1">
    <property type="nucleotide sequence ID" value="NZ_CAWOJO010000099.1"/>
</dbReference>
<gene>
    <name evidence="1" type="ORF">C5467_23655</name>
</gene>
<organism evidence="1 2">
    <name type="scientific">Photorhabdus khanii subsp. guanajuatensis</name>
    <dbReference type="NCBI Taxonomy" id="2100166"/>
    <lineage>
        <taxon>Bacteria</taxon>
        <taxon>Pseudomonadati</taxon>
        <taxon>Pseudomonadota</taxon>
        <taxon>Gammaproteobacteria</taxon>
        <taxon>Enterobacterales</taxon>
        <taxon>Morganellaceae</taxon>
        <taxon>Photorhabdus</taxon>
    </lineage>
</organism>
<comment type="caution">
    <text evidence="1">The sequence shown here is derived from an EMBL/GenBank/DDBJ whole genome shotgun (WGS) entry which is preliminary data.</text>
</comment>
<reference evidence="1 2" key="1">
    <citation type="journal article" date="2019" name="Int. J. Syst. Evol. Microbiol.">
        <title>Photorhabdus khanii subsp. guanajuatensis subsp. nov., isolated from Heterorhabditis atacamensis, and Photorhabdus luminescens subsp. mexicana subsp. nov., isolated from Heterorhabditis mexicana entomopathogenic nematodes.</title>
        <authorList>
            <person name="Machado R.A.R."/>
            <person name="Bruno P."/>
            <person name="Arce C.C.M."/>
            <person name="Liechti N."/>
            <person name="Kohler A."/>
            <person name="Bernal J."/>
            <person name="Bruggmann R."/>
            <person name="Turlings T.C.J."/>
        </authorList>
    </citation>
    <scope>NUCLEOTIDE SEQUENCE [LARGE SCALE GENOMIC DNA]</scope>
    <source>
        <strain evidence="1 2">MEX20-17</strain>
    </source>
</reference>
<accession>A0A4R4IQF0</accession>
<protein>
    <submittedName>
        <fullName evidence="1">Uncharacterized protein</fullName>
    </submittedName>
</protein>
<proteinExistence type="predicted"/>
<evidence type="ECO:0000313" key="2">
    <source>
        <dbReference type="Proteomes" id="UP000295598"/>
    </source>
</evidence>
<dbReference type="Proteomes" id="UP000295598">
    <property type="component" value="Unassembled WGS sequence"/>
</dbReference>
<sequence length="85" mass="9855">MKTATEPFVADVLKLVLEAIELHKNGKPAPLSIDVLNKVRRELEEMIKVMDPKAYIPSYPRFISDWPDEFGLIEKLISVAYYYKK</sequence>
<dbReference type="AlphaFoldDB" id="A0A4R4IQF0"/>
<dbReference type="EMBL" id="PUJY01000099">
    <property type="protein sequence ID" value="TDB42672.1"/>
    <property type="molecule type" value="Genomic_DNA"/>
</dbReference>
<evidence type="ECO:0000313" key="1">
    <source>
        <dbReference type="EMBL" id="TDB42672.1"/>
    </source>
</evidence>
<name>A0A4R4IQF0_9GAMM</name>